<name>A0AAV1D7M1_OLDCO</name>
<sequence length="284" mass="31164">MINLLGSKLRAMSSEYSRPDDQLPSALIDNVAGIDISTDGNYERRFFDVTNDDFSSDGYDDDSGPDDISICERDATPDLGKGTITLAFTFKQGVIVAVNHHSSESVENVINLSSSILLAFAGEMEDCRSFLRDLQCKYQEHEISKGGIVSVEEASEWVADYLCSSSSEKGPRLYEVDGEGKLFVGGLIAIGYGSVFAECACETRGFRNNKSDEDAIKFAKETIRYALSMVKRYYDNGQNGGFISGFYVGADGCKMVIDKEDVGEVVTKDADIEEDVGEEMQESF</sequence>
<dbReference type="InterPro" id="IPR001353">
    <property type="entry name" value="Proteasome_sua/b"/>
</dbReference>
<dbReference type="EMBL" id="OX459121">
    <property type="protein sequence ID" value="CAI9103856.1"/>
    <property type="molecule type" value="Genomic_DNA"/>
</dbReference>
<dbReference type="GO" id="GO:0051603">
    <property type="term" value="P:proteolysis involved in protein catabolic process"/>
    <property type="evidence" value="ECO:0007669"/>
    <property type="project" value="InterPro"/>
</dbReference>
<gene>
    <name evidence="2" type="ORF">OLC1_LOCUS12917</name>
</gene>
<dbReference type="SUPFAM" id="SSF56235">
    <property type="entry name" value="N-terminal nucleophile aminohydrolases (Ntn hydrolases)"/>
    <property type="match status" value="1"/>
</dbReference>
<evidence type="ECO:0000313" key="3">
    <source>
        <dbReference type="Proteomes" id="UP001161247"/>
    </source>
</evidence>
<dbReference type="PANTHER" id="PTHR11599">
    <property type="entry name" value="PROTEASOME SUBUNIT ALPHA/BETA"/>
    <property type="match status" value="1"/>
</dbReference>
<keyword evidence="3" id="KW-1185">Reference proteome</keyword>
<dbReference type="Pfam" id="PF00227">
    <property type="entry name" value="Proteasome"/>
    <property type="match status" value="1"/>
</dbReference>
<dbReference type="CDD" id="cd01906">
    <property type="entry name" value="proteasome_protease_HslV"/>
    <property type="match status" value="1"/>
</dbReference>
<accession>A0AAV1D7M1</accession>
<dbReference type="InterPro" id="IPR050115">
    <property type="entry name" value="Proteasome_alpha"/>
</dbReference>
<dbReference type="InterPro" id="IPR029055">
    <property type="entry name" value="Ntn_hydrolases_N"/>
</dbReference>
<dbReference type="GO" id="GO:0005839">
    <property type="term" value="C:proteasome core complex"/>
    <property type="evidence" value="ECO:0007669"/>
    <property type="project" value="InterPro"/>
</dbReference>
<evidence type="ECO:0000313" key="2">
    <source>
        <dbReference type="EMBL" id="CAI9103856.1"/>
    </source>
</evidence>
<protein>
    <submittedName>
        <fullName evidence="2">OLC1v1002429C1</fullName>
    </submittedName>
</protein>
<evidence type="ECO:0000256" key="1">
    <source>
        <dbReference type="ARBA" id="ARBA00022942"/>
    </source>
</evidence>
<keyword evidence="1" id="KW-0647">Proteasome</keyword>
<proteinExistence type="predicted"/>
<dbReference type="Proteomes" id="UP001161247">
    <property type="component" value="Chromosome 4"/>
</dbReference>
<dbReference type="Gene3D" id="3.60.20.10">
    <property type="entry name" value="Glutamine Phosphoribosylpyrophosphate, subunit 1, domain 1"/>
    <property type="match status" value="1"/>
</dbReference>
<reference evidence="2" key="1">
    <citation type="submission" date="2023-03" db="EMBL/GenBank/DDBJ databases">
        <authorList>
            <person name="Julca I."/>
        </authorList>
    </citation>
    <scope>NUCLEOTIDE SEQUENCE</scope>
</reference>
<organism evidence="2 3">
    <name type="scientific">Oldenlandia corymbosa var. corymbosa</name>
    <dbReference type="NCBI Taxonomy" id="529605"/>
    <lineage>
        <taxon>Eukaryota</taxon>
        <taxon>Viridiplantae</taxon>
        <taxon>Streptophyta</taxon>
        <taxon>Embryophyta</taxon>
        <taxon>Tracheophyta</taxon>
        <taxon>Spermatophyta</taxon>
        <taxon>Magnoliopsida</taxon>
        <taxon>eudicotyledons</taxon>
        <taxon>Gunneridae</taxon>
        <taxon>Pentapetalae</taxon>
        <taxon>asterids</taxon>
        <taxon>lamiids</taxon>
        <taxon>Gentianales</taxon>
        <taxon>Rubiaceae</taxon>
        <taxon>Rubioideae</taxon>
        <taxon>Spermacoceae</taxon>
        <taxon>Hedyotis-Oldenlandia complex</taxon>
        <taxon>Oldenlandia</taxon>
    </lineage>
</organism>
<dbReference type="AlphaFoldDB" id="A0AAV1D7M1"/>